<dbReference type="HOGENOM" id="CLU_482887_0_0_11"/>
<feature type="compositionally biased region" description="Acidic residues" evidence="2">
    <location>
        <begin position="217"/>
        <end position="233"/>
    </location>
</feature>
<dbReference type="InterPro" id="IPR000253">
    <property type="entry name" value="FHA_dom"/>
</dbReference>
<keyword evidence="5" id="KW-1185">Reference proteome</keyword>
<evidence type="ECO:0000313" key="5">
    <source>
        <dbReference type="Proteomes" id="UP000007962"/>
    </source>
</evidence>
<feature type="region of interest" description="Disordered" evidence="2">
    <location>
        <begin position="380"/>
        <end position="443"/>
    </location>
</feature>
<dbReference type="OrthoDB" id="5485098at2"/>
<dbReference type="CDD" id="cd00060">
    <property type="entry name" value="FHA"/>
    <property type="match status" value="1"/>
</dbReference>
<protein>
    <submittedName>
        <fullName evidence="4">FHA domain containing protein</fullName>
    </submittedName>
</protein>
<gene>
    <name evidence="4" type="ordered locus">Bcav_1756</name>
</gene>
<evidence type="ECO:0000256" key="1">
    <source>
        <dbReference type="ARBA" id="ARBA00022553"/>
    </source>
</evidence>
<dbReference type="STRING" id="471853.Bcav_1756"/>
<feature type="region of interest" description="Disordered" evidence="2">
    <location>
        <begin position="515"/>
        <end position="535"/>
    </location>
</feature>
<dbReference type="EMBL" id="CP001618">
    <property type="protein sequence ID" value="ACQ80012.1"/>
    <property type="molecule type" value="Genomic_DNA"/>
</dbReference>
<dbReference type="SUPFAM" id="SSF49879">
    <property type="entry name" value="SMAD/FHA domain"/>
    <property type="match status" value="1"/>
</dbReference>
<sequence length="564" mass="58385">MRPRTYVPGTWTAMVAPQAVVVLDPSVAPLTVLRVWDEVEAGSDVTSWVELLAGGGLAALPAFALVQVTPDGVRALLRGDLVVEIDGHSLDARDVATWREQLAPEGREIVVRTPEAADGVGDLPLEAGVVRAAQVQYTVTVRPTRTVAAPLLVPAELDADGASAVEPESDDASVDATDGATTALGAAGAVTETLPPVTAVPFPAVPAPEEPVAGPEAEAESVDAVEAVADGEPEPERDAEGESELEAEAEAEVEPEPEPEVEPEPEAEPEPEPEPEPENEPEPESEPEPENESEPEPAFESELDVELDSESETELEAVPEPEPEPEPVELEPETEPEPADPEVSEDTFASYDPDDVDEGAESTIMVGSLPKAAAPGAMIDSVPAAPAPVPGAPPLPTPPPKPSDAPAAAAGGDHDGQTLLAEELPERQGGGVGPAPEPESAAPPAYVLSFAHGARVDLDRPVLVGRAPESPRFDGPTPPRLVPVPSPEQDISRTHAEIRVEGGYVIVTDLRSTNGTVVTRPGQPAQRLHPGEGVPIPVGTEVDLGDGAIITLERGAGGPAHDGR</sequence>
<dbReference type="InterPro" id="IPR008984">
    <property type="entry name" value="SMAD_FHA_dom_sf"/>
</dbReference>
<feature type="domain" description="FHA" evidence="3">
    <location>
        <begin position="462"/>
        <end position="519"/>
    </location>
</feature>
<name>C5C499_BEUC1</name>
<feature type="compositionally biased region" description="Pro residues" evidence="2">
    <location>
        <begin position="476"/>
        <end position="486"/>
    </location>
</feature>
<organism evidence="4 5">
    <name type="scientific">Beutenbergia cavernae (strain ATCC BAA-8 / DSM 12333 / CCUG 43141 / JCM 11478 / NBRC 16432 / NCIMB 13614 / HKI 0122)</name>
    <dbReference type="NCBI Taxonomy" id="471853"/>
    <lineage>
        <taxon>Bacteria</taxon>
        <taxon>Bacillati</taxon>
        <taxon>Actinomycetota</taxon>
        <taxon>Actinomycetes</taxon>
        <taxon>Micrococcales</taxon>
        <taxon>Beutenbergiaceae</taxon>
        <taxon>Beutenbergia</taxon>
    </lineage>
</organism>
<feature type="compositionally biased region" description="Acidic residues" evidence="2">
    <location>
        <begin position="241"/>
        <end position="345"/>
    </location>
</feature>
<dbReference type="Proteomes" id="UP000007962">
    <property type="component" value="Chromosome"/>
</dbReference>
<proteinExistence type="predicted"/>
<evidence type="ECO:0000259" key="3">
    <source>
        <dbReference type="PROSITE" id="PS50006"/>
    </source>
</evidence>
<dbReference type="KEGG" id="bcv:Bcav_1756"/>
<dbReference type="SMART" id="SM00240">
    <property type="entry name" value="FHA"/>
    <property type="match status" value="1"/>
</dbReference>
<keyword evidence="1" id="KW-0597">Phosphoprotein</keyword>
<feature type="compositionally biased region" description="Pro residues" evidence="2">
    <location>
        <begin position="385"/>
        <end position="403"/>
    </location>
</feature>
<reference evidence="4 5" key="1">
    <citation type="journal article" date="2009" name="Stand. Genomic Sci.">
        <title>Complete genome sequence of Beutenbergia cavernae type strain (HKI 0122).</title>
        <authorList>
            <person name="Land M."/>
            <person name="Pukall R."/>
            <person name="Abt B."/>
            <person name="Goker M."/>
            <person name="Rohde M."/>
            <person name="Glavina Del Rio T."/>
            <person name="Tice H."/>
            <person name="Copeland A."/>
            <person name="Cheng J.F."/>
            <person name="Lucas S."/>
            <person name="Chen F."/>
            <person name="Nolan M."/>
            <person name="Bruce D."/>
            <person name="Goodwin L."/>
            <person name="Pitluck S."/>
            <person name="Ivanova N."/>
            <person name="Mavromatis K."/>
            <person name="Ovchinnikova G."/>
            <person name="Pati A."/>
            <person name="Chen A."/>
            <person name="Palaniappan K."/>
            <person name="Hauser L."/>
            <person name="Chang Y.J."/>
            <person name="Jefferies C.C."/>
            <person name="Saunders E."/>
            <person name="Brettin T."/>
            <person name="Detter J.C."/>
            <person name="Han C."/>
            <person name="Chain P."/>
            <person name="Bristow J."/>
            <person name="Eisen J.A."/>
            <person name="Markowitz V."/>
            <person name="Hugenholtz P."/>
            <person name="Kyrpides N.C."/>
            <person name="Klenk H.P."/>
            <person name="Lapidus A."/>
        </authorList>
    </citation>
    <scope>NUCLEOTIDE SEQUENCE [LARGE SCALE GENOMIC DNA]</scope>
    <source>
        <strain evidence="5">ATCC BAA-8 / DSM 12333 / NBRC 16432</strain>
    </source>
</reference>
<feature type="region of interest" description="Disordered" evidence="2">
    <location>
        <begin position="201"/>
        <end position="363"/>
    </location>
</feature>
<dbReference type="AlphaFoldDB" id="C5C499"/>
<accession>C5C499</accession>
<evidence type="ECO:0000313" key="4">
    <source>
        <dbReference type="EMBL" id="ACQ80012.1"/>
    </source>
</evidence>
<dbReference type="Pfam" id="PF00498">
    <property type="entry name" value="FHA"/>
    <property type="match status" value="1"/>
</dbReference>
<feature type="region of interest" description="Disordered" evidence="2">
    <location>
        <begin position="466"/>
        <end position="490"/>
    </location>
</feature>
<dbReference type="eggNOG" id="COG1716">
    <property type="taxonomic scope" value="Bacteria"/>
</dbReference>
<dbReference type="Gene3D" id="2.60.200.20">
    <property type="match status" value="1"/>
</dbReference>
<dbReference type="RefSeq" id="WP_015882252.1">
    <property type="nucleotide sequence ID" value="NC_012669.1"/>
</dbReference>
<dbReference type="PROSITE" id="PS50006">
    <property type="entry name" value="FHA_DOMAIN"/>
    <property type="match status" value="1"/>
</dbReference>
<evidence type="ECO:0000256" key="2">
    <source>
        <dbReference type="SAM" id="MobiDB-lite"/>
    </source>
</evidence>